<dbReference type="EMBL" id="DVND01000143">
    <property type="protein sequence ID" value="HIU48788.1"/>
    <property type="molecule type" value="Genomic_DNA"/>
</dbReference>
<evidence type="ECO:0000313" key="3">
    <source>
        <dbReference type="EMBL" id="HIU48788.1"/>
    </source>
</evidence>
<accession>A0A9D1S6Z4</accession>
<protein>
    <submittedName>
        <fullName evidence="3">Uncharacterized protein</fullName>
    </submittedName>
</protein>
<keyword evidence="2" id="KW-0472">Membrane</keyword>
<evidence type="ECO:0000256" key="1">
    <source>
        <dbReference type="SAM" id="MobiDB-lite"/>
    </source>
</evidence>
<keyword evidence="2" id="KW-0812">Transmembrane</keyword>
<feature type="region of interest" description="Disordered" evidence="1">
    <location>
        <begin position="1"/>
        <end position="22"/>
    </location>
</feature>
<feature type="compositionally biased region" description="Basic and acidic residues" evidence="1">
    <location>
        <begin position="7"/>
        <end position="22"/>
    </location>
</feature>
<dbReference type="Proteomes" id="UP000824111">
    <property type="component" value="Unassembled WGS sequence"/>
</dbReference>
<gene>
    <name evidence="3" type="ORF">IAB04_05445</name>
</gene>
<name>A0A9D1S6Z4_9FIRM</name>
<evidence type="ECO:0000313" key="4">
    <source>
        <dbReference type="Proteomes" id="UP000824111"/>
    </source>
</evidence>
<keyword evidence="2" id="KW-1133">Transmembrane helix</keyword>
<feature type="transmembrane region" description="Helical" evidence="2">
    <location>
        <begin position="80"/>
        <end position="97"/>
    </location>
</feature>
<evidence type="ECO:0000256" key="2">
    <source>
        <dbReference type="SAM" id="Phobius"/>
    </source>
</evidence>
<reference evidence="3" key="1">
    <citation type="submission" date="2020-10" db="EMBL/GenBank/DDBJ databases">
        <authorList>
            <person name="Gilroy R."/>
        </authorList>
    </citation>
    <scope>NUCLEOTIDE SEQUENCE</scope>
    <source>
        <strain evidence="3">ChiSjej4B22-9803</strain>
    </source>
</reference>
<comment type="caution">
    <text evidence="3">The sequence shown here is derived from an EMBL/GenBank/DDBJ whole genome shotgun (WGS) entry which is preliminary data.</text>
</comment>
<reference evidence="3" key="2">
    <citation type="journal article" date="2021" name="PeerJ">
        <title>Extensive microbial diversity within the chicken gut microbiome revealed by metagenomics and culture.</title>
        <authorList>
            <person name="Gilroy R."/>
            <person name="Ravi A."/>
            <person name="Getino M."/>
            <person name="Pursley I."/>
            <person name="Horton D.L."/>
            <person name="Alikhan N.F."/>
            <person name="Baker D."/>
            <person name="Gharbi K."/>
            <person name="Hall N."/>
            <person name="Watson M."/>
            <person name="Adriaenssens E.M."/>
            <person name="Foster-Nyarko E."/>
            <person name="Jarju S."/>
            <person name="Secka A."/>
            <person name="Antonio M."/>
            <person name="Oren A."/>
            <person name="Chaudhuri R.R."/>
            <person name="La Ragione R."/>
            <person name="Hildebrand F."/>
            <person name="Pallen M.J."/>
        </authorList>
    </citation>
    <scope>NUCLEOTIDE SEQUENCE</scope>
    <source>
        <strain evidence="3">ChiSjej4B22-9803</strain>
    </source>
</reference>
<proteinExistence type="predicted"/>
<sequence>MDTPITRAEHEEFRRRLEEENRRQDKRIELLEENTKRIETLNGAIGKLAANMEGMLKEQLRQGQRLELLESRDGELWRKVVSYAVTAIVGIVIGFVAKQLGM</sequence>
<dbReference type="AlphaFoldDB" id="A0A9D1S6Z4"/>
<organism evidence="3 4">
    <name type="scientific">Candidatus Avimonoglobus intestinipullorum</name>
    <dbReference type="NCBI Taxonomy" id="2840699"/>
    <lineage>
        <taxon>Bacteria</taxon>
        <taxon>Bacillati</taxon>
        <taxon>Bacillota</taxon>
        <taxon>Clostridia</taxon>
        <taxon>Eubacteriales</taxon>
        <taxon>Candidatus Avimonoglobus</taxon>
    </lineage>
</organism>